<dbReference type="PANTHER" id="PTHR46731:SF1">
    <property type="entry name" value="F-BOX ONLY PROTEIN 15"/>
    <property type="match status" value="1"/>
</dbReference>
<dbReference type="AlphaFoldDB" id="A0AAV7Z542"/>
<organism evidence="2 4">
    <name type="scientific">Anaeramoeba flamelloides</name>
    <dbReference type="NCBI Taxonomy" id="1746091"/>
    <lineage>
        <taxon>Eukaryota</taxon>
        <taxon>Metamonada</taxon>
        <taxon>Anaeramoebidae</taxon>
        <taxon>Anaeramoeba</taxon>
    </lineage>
</organism>
<evidence type="ECO:0000259" key="1">
    <source>
        <dbReference type="PROSITE" id="PS50181"/>
    </source>
</evidence>
<dbReference type="SMART" id="SM00256">
    <property type="entry name" value="FBOX"/>
    <property type="match status" value="1"/>
</dbReference>
<evidence type="ECO:0000313" key="3">
    <source>
        <dbReference type="EMBL" id="KAJ6244609.1"/>
    </source>
</evidence>
<evidence type="ECO:0000313" key="4">
    <source>
        <dbReference type="Proteomes" id="UP001146793"/>
    </source>
</evidence>
<dbReference type="EMBL" id="JAOAOG010000163">
    <property type="protein sequence ID" value="KAJ6244609.1"/>
    <property type="molecule type" value="Genomic_DNA"/>
</dbReference>
<dbReference type="Pfam" id="PF12937">
    <property type="entry name" value="F-box-like"/>
    <property type="match status" value="1"/>
</dbReference>
<comment type="caution">
    <text evidence="2">The sequence shown here is derived from an EMBL/GenBank/DDBJ whole genome shotgun (WGS) entry which is preliminary data.</text>
</comment>
<accession>A0AAV7Z542</accession>
<dbReference type="PANTHER" id="PTHR46731">
    <property type="entry name" value="F-BOX ONLY PROTEIN 15"/>
    <property type="match status" value="1"/>
</dbReference>
<name>A0AAV7Z542_9EUKA</name>
<dbReference type="GO" id="GO:0019005">
    <property type="term" value="C:SCF ubiquitin ligase complex"/>
    <property type="evidence" value="ECO:0007669"/>
    <property type="project" value="TreeGrafter"/>
</dbReference>
<reference evidence="3" key="1">
    <citation type="submission" date="2022-08" db="EMBL/GenBank/DDBJ databases">
        <title>Novel sulfate-reducing endosymbionts in the free-living metamonad Anaeramoeba.</title>
        <authorList>
            <person name="Jerlstrom-Hultqvist J."/>
            <person name="Cepicka I."/>
            <person name="Gallot-Lavallee L."/>
            <person name="Salas-Leiva D."/>
            <person name="Curtis B.A."/>
            <person name="Zahonova K."/>
            <person name="Pipaliya S."/>
            <person name="Dacks J."/>
            <person name="Roger A.J."/>
        </authorList>
    </citation>
    <scope>NUCLEOTIDE SEQUENCE</scope>
    <source>
        <strain evidence="3">Schooner1</strain>
    </source>
</reference>
<dbReference type="SUPFAM" id="SSF81383">
    <property type="entry name" value="F-box domain"/>
    <property type="match status" value="1"/>
</dbReference>
<keyword evidence="5" id="KW-1185">Reference proteome</keyword>
<dbReference type="Proteomes" id="UP001150062">
    <property type="component" value="Unassembled WGS sequence"/>
</dbReference>
<evidence type="ECO:0000313" key="5">
    <source>
        <dbReference type="Proteomes" id="UP001150062"/>
    </source>
</evidence>
<dbReference type="Gene3D" id="1.20.1280.50">
    <property type="match status" value="1"/>
</dbReference>
<dbReference type="InterPro" id="IPR001810">
    <property type="entry name" value="F-box_dom"/>
</dbReference>
<reference evidence="2" key="2">
    <citation type="submission" date="2022-08" db="EMBL/GenBank/DDBJ databases">
        <title>Novel sulphate-reducing endosymbionts in the free-living metamonad Anaeramoeba.</title>
        <authorList>
            <person name="Jerlstrom-Hultqvist J."/>
            <person name="Cepicka I."/>
            <person name="Gallot-Lavallee L."/>
            <person name="Salas-Leiva D."/>
            <person name="Curtis B.A."/>
            <person name="Zahonova K."/>
            <person name="Pipaliya S."/>
            <person name="Dacks J."/>
            <person name="Roger A.J."/>
        </authorList>
    </citation>
    <scope>NUCLEOTIDE SEQUENCE</scope>
    <source>
        <strain evidence="2">Busselton2</strain>
    </source>
</reference>
<evidence type="ECO:0000313" key="2">
    <source>
        <dbReference type="EMBL" id="KAJ3436250.1"/>
    </source>
</evidence>
<dbReference type="InterPro" id="IPR036047">
    <property type="entry name" value="F-box-like_dom_sf"/>
</dbReference>
<protein>
    <submittedName>
        <fullName evidence="2">F-box only protein</fullName>
    </submittedName>
</protein>
<dbReference type="EMBL" id="JANTQA010000036">
    <property type="protein sequence ID" value="KAJ3436250.1"/>
    <property type="molecule type" value="Genomic_DNA"/>
</dbReference>
<sequence>MDPCEALPEELFLRILSYLDPQSLLKANLVNRTWNQLSNNDELWRDKIREIDPKISENESGWKTYYSIFRQTTNLTEKNRLIYNRNSPSLGFRILSGNSVHNNNFPAIYSYGYRENETLVVIGRGYLEEFKMSEASFAFAAYLDLLEKVGYKPQVPKMINEENKEEEKEKKN</sequence>
<gene>
    <name evidence="2" type="ORF">M0812_18307</name>
    <name evidence="3" type="ORF">M0813_21195</name>
</gene>
<proteinExistence type="predicted"/>
<dbReference type="PROSITE" id="PS50181">
    <property type="entry name" value="FBOX"/>
    <property type="match status" value="1"/>
</dbReference>
<dbReference type="Proteomes" id="UP001146793">
    <property type="component" value="Unassembled WGS sequence"/>
</dbReference>
<feature type="domain" description="F-box" evidence="1">
    <location>
        <begin position="1"/>
        <end position="47"/>
    </location>
</feature>